<protein>
    <submittedName>
        <fullName evidence="1">Uncharacterized protein</fullName>
    </submittedName>
</protein>
<dbReference type="EMBL" id="CM045759">
    <property type="protein sequence ID" value="KAI8019435.1"/>
    <property type="molecule type" value="Genomic_DNA"/>
</dbReference>
<organism evidence="1 2">
    <name type="scientific">Camellia lanceoleosa</name>
    <dbReference type="NCBI Taxonomy" id="1840588"/>
    <lineage>
        <taxon>Eukaryota</taxon>
        <taxon>Viridiplantae</taxon>
        <taxon>Streptophyta</taxon>
        <taxon>Embryophyta</taxon>
        <taxon>Tracheophyta</taxon>
        <taxon>Spermatophyta</taxon>
        <taxon>Magnoliopsida</taxon>
        <taxon>eudicotyledons</taxon>
        <taxon>Gunneridae</taxon>
        <taxon>Pentapetalae</taxon>
        <taxon>asterids</taxon>
        <taxon>Ericales</taxon>
        <taxon>Theaceae</taxon>
        <taxon>Camellia</taxon>
    </lineage>
</organism>
<name>A0ACC0I196_9ERIC</name>
<keyword evidence="2" id="KW-1185">Reference proteome</keyword>
<accession>A0ACC0I196</accession>
<gene>
    <name evidence="1" type="ORF">LOK49_LG04G03758</name>
</gene>
<dbReference type="Proteomes" id="UP001060215">
    <property type="component" value="Chromosome 2"/>
</dbReference>
<comment type="caution">
    <text evidence="1">The sequence shown here is derived from an EMBL/GenBank/DDBJ whole genome shotgun (WGS) entry which is preliminary data.</text>
</comment>
<evidence type="ECO:0000313" key="1">
    <source>
        <dbReference type="EMBL" id="KAI8019435.1"/>
    </source>
</evidence>
<reference evidence="1 2" key="1">
    <citation type="journal article" date="2022" name="Plant J.">
        <title>Chromosome-level genome of Camellia lanceoleosa provides a valuable resource for understanding genome evolution and self-incompatibility.</title>
        <authorList>
            <person name="Gong W."/>
            <person name="Xiao S."/>
            <person name="Wang L."/>
            <person name="Liao Z."/>
            <person name="Chang Y."/>
            <person name="Mo W."/>
            <person name="Hu G."/>
            <person name="Li W."/>
            <person name="Zhao G."/>
            <person name="Zhu H."/>
            <person name="Hu X."/>
            <person name="Ji K."/>
            <person name="Xiang X."/>
            <person name="Song Q."/>
            <person name="Yuan D."/>
            <person name="Jin S."/>
            <person name="Zhang L."/>
        </authorList>
    </citation>
    <scope>NUCLEOTIDE SEQUENCE [LARGE SCALE GENOMIC DNA]</scope>
    <source>
        <strain evidence="1">SQ_2022a</strain>
    </source>
</reference>
<sequence>MTVEAVNHATSSEEQDHLDRSKKKVKPTDTTVEDPLKNQLRKWQADFKSDEAEEDTTAIWVRFPNPPIEYYDEKVLYHISRALGKPLKIDINTAMAARGNRVGHRKEKCFEFPMMQPEKTTQNVTVNTSDADTGLGTSKTTGPKKKEVCTEAENGGYGPWTLVTTKRKFQQGKSKPKAHSYKSNRFTGLPLDQDQGESSGDPNKSEAHGKYVDLDLEP</sequence>
<proteinExistence type="predicted"/>
<evidence type="ECO:0000313" key="2">
    <source>
        <dbReference type="Proteomes" id="UP001060215"/>
    </source>
</evidence>